<feature type="domain" description="Deacetylase sirtuin-type" evidence="5">
    <location>
        <begin position="1"/>
        <end position="278"/>
    </location>
</feature>
<name>A0A094ISK6_9GAMM</name>
<dbReference type="EC" id="2.3.1.286" evidence="1"/>
<dbReference type="InterPro" id="IPR003000">
    <property type="entry name" value="Sirtuin"/>
</dbReference>
<dbReference type="Pfam" id="PF02146">
    <property type="entry name" value="SIR2"/>
    <property type="match status" value="1"/>
</dbReference>
<protein>
    <recommendedName>
        <fullName evidence="1">protein acetyllysine N-acetyltransferase</fullName>
        <ecNumber evidence="1">2.3.1.286</ecNumber>
    </recommendedName>
</protein>
<dbReference type="InterPro" id="IPR029035">
    <property type="entry name" value="DHS-like_NAD/FAD-binding_dom"/>
</dbReference>
<dbReference type="STRING" id="1517416.IDAT_06235"/>
<dbReference type="PROSITE" id="PS50305">
    <property type="entry name" value="SIRTUIN"/>
    <property type="match status" value="1"/>
</dbReference>
<dbReference type="OrthoDB" id="9800582at2"/>
<dbReference type="NCBIfam" id="NF003738">
    <property type="entry name" value="PRK05333.1"/>
    <property type="match status" value="1"/>
</dbReference>
<evidence type="ECO:0000259" key="5">
    <source>
        <dbReference type="PROSITE" id="PS50305"/>
    </source>
</evidence>
<dbReference type="AlphaFoldDB" id="A0A094ISK6"/>
<dbReference type="SUPFAM" id="SSF52467">
    <property type="entry name" value="DHS-like NAD/FAD-binding domain"/>
    <property type="match status" value="1"/>
</dbReference>
<feature type="active site" description="Proton acceptor" evidence="4">
    <location>
        <position position="124"/>
    </location>
</feature>
<dbReference type="RefSeq" id="WP_051986618.1">
    <property type="nucleotide sequence ID" value="NZ_JPIN01000006.1"/>
</dbReference>
<keyword evidence="2" id="KW-0808">Transferase</keyword>
<accession>A0A094ISK6</accession>
<feature type="binding site" evidence="4">
    <location>
        <position position="135"/>
    </location>
    <ligand>
        <name>Zn(2+)</name>
        <dbReference type="ChEBI" id="CHEBI:29105"/>
    </ligand>
</feature>
<dbReference type="PANTHER" id="PTHR11085">
    <property type="entry name" value="NAD-DEPENDENT PROTEIN DEACYLASE SIRTUIN-5, MITOCHONDRIAL-RELATED"/>
    <property type="match status" value="1"/>
</dbReference>
<sequence>MQISDVTEAASALHQFIQQQQPLTVLTGAGLSTASGIPDYRDAKGQWKRNPPMQHQEFMRDGELRKRYWGRSMHGWPVLYNAQPNAAHHALAELQHQGLLGTIITQNVDGLHQRAGSRDVIDLHGYANDMICMSCQARSPRLAMHERCIDLNPHFAALQAGSAPDGDADLETDFSDFRVPDCTACGGILKPDVVYFGDNVPRERVERAQAALRNSGGLLVIGSSLMVFSGFRFARQAAADSQPIALLTLGTTRADSLAQLRLNTDISETLSSLLLTPA</sequence>
<evidence type="ECO:0000256" key="4">
    <source>
        <dbReference type="PROSITE-ProRule" id="PRU00236"/>
    </source>
</evidence>
<proteinExistence type="predicted"/>
<organism evidence="6 7">
    <name type="scientific">Pseudidiomarina atlantica</name>
    <dbReference type="NCBI Taxonomy" id="1517416"/>
    <lineage>
        <taxon>Bacteria</taxon>
        <taxon>Pseudomonadati</taxon>
        <taxon>Pseudomonadota</taxon>
        <taxon>Gammaproteobacteria</taxon>
        <taxon>Alteromonadales</taxon>
        <taxon>Idiomarinaceae</taxon>
        <taxon>Pseudidiomarina</taxon>
    </lineage>
</organism>
<dbReference type="Gene3D" id="3.30.1600.10">
    <property type="entry name" value="SIR2/SIRT2 'Small Domain"/>
    <property type="match status" value="1"/>
</dbReference>
<dbReference type="EMBL" id="JPIN01000006">
    <property type="protein sequence ID" value="KFZ28799.1"/>
    <property type="molecule type" value="Genomic_DNA"/>
</dbReference>
<keyword evidence="4" id="KW-0862">Zinc</keyword>
<dbReference type="GO" id="GO:0070403">
    <property type="term" value="F:NAD+ binding"/>
    <property type="evidence" value="ECO:0007669"/>
    <property type="project" value="InterPro"/>
</dbReference>
<comment type="caution">
    <text evidence="6">The sequence shown here is derived from an EMBL/GenBank/DDBJ whole genome shotgun (WGS) entry which is preliminary data.</text>
</comment>
<keyword evidence="3" id="KW-0520">NAD</keyword>
<dbReference type="InterPro" id="IPR050134">
    <property type="entry name" value="NAD-dep_sirtuin_deacylases"/>
</dbReference>
<dbReference type="Proteomes" id="UP000053718">
    <property type="component" value="Unassembled WGS sequence"/>
</dbReference>
<reference evidence="6 7" key="1">
    <citation type="submission" date="2014-06" db="EMBL/GenBank/DDBJ databases">
        <title>Draft genome sequence of Idiomarina sp. MCCC 1A10513.</title>
        <authorList>
            <person name="Du J."/>
            <person name="Lai Q."/>
            <person name="Shao Z."/>
        </authorList>
    </citation>
    <scope>NUCLEOTIDE SEQUENCE [LARGE SCALE GENOMIC DNA]</scope>
    <source>
        <strain evidence="6 7">MCCC 1A10513</strain>
    </source>
</reference>
<feature type="binding site" evidence="4">
    <location>
        <position position="182"/>
    </location>
    <ligand>
        <name>Zn(2+)</name>
        <dbReference type="ChEBI" id="CHEBI:29105"/>
    </ligand>
</feature>
<evidence type="ECO:0000256" key="1">
    <source>
        <dbReference type="ARBA" id="ARBA00012928"/>
    </source>
</evidence>
<dbReference type="Gene3D" id="3.40.50.1220">
    <property type="entry name" value="TPP-binding domain"/>
    <property type="match status" value="1"/>
</dbReference>
<dbReference type="GO" id="GO:0017136">
    <property type="term" value="F:histone deacetylase activity, NAD-dependent"/>
    <property type="evidence" value="ECO:0007669"/>
    <property type="project" value="TreeGrafter"/>
</dbReference>
<dbReference type="InterPro" id="IPR026590">
    <property type="entry name" value="Ssirtuin_cat_dom"/>
</dbReference>
<feature type="binding site" evidence="4">
    <location>
        <position position="132"/>
    </location>
    <ligand>
        <name>Zn(2+)</name>
        <dbReference type="ChEBI" id="CHEBI:29105"/>
    </ligand>
</feature>
<evidence type="ECO:0000313" key="6">
    <source>
        <dbReference type="EMBL" id="KFZ28799.1"/>
    </source>
</evidence>
<dbReference type="PANTHER" id="PTHR11085:SF10">
    <property type="entry name" value="NAD-DEPENDENT PROTEIN DEACYLASE SIRTUIN-5, MITOCHONDRIAL-RELATED"/>
    <property type="match status" value="1"/>
</dbReference>
<gene>
    <name evidence="6" type="ORF">IDAT_06235</name>
</gene>
<evidence type="ECO:0000313" key="7">
    <source>
        <dbReference type="Proteomes" id="UP000053718"/>
    </source>
</evidence>
<evidence type="ECO:0000256" key="3">
    <source>
        <dbReference type="ARBA" id="ARBA00023027"/>
    </source>
</evidence>
<keyword evidence="4" id="KW-0479">Metal-binding</keyword>
<dbReference type="GO" id="GO:0046872">
    <property type="term" value="F:metal ion binding"/>
    <property type="evidence" value="ECO:0007669"/>
    <property type="project" value="UniProtKB-KW"/>
</dbReference>
<feature type="binding site" evidence="4">
    <location>
        <position position="185"/>
    </location>
    <ligand>
        <name>Zn(2+)</name>
        <dbReference type="ChEBI" id="CHEBI:29105"/>
    </ligand>
</feature>
<dbReference type="eggNOG" id="COG0846">
    <property type="taxonomic scope" value="Bacteria"/>
</dbReference>
<keyword evidence="7" id="KW-1185">Reference proteome</keyword>
<evidence type="ECO:0000256" key="2">
    <source>
        <dbReference type="ARBA" id="ARBA00022679"/>
    </source>
</evidence>
<dbReference type="InterPro" id="IPR026591">
    <property type="entry name" value="Sirtuin_cat_small_dom_sf"/>
</dbReference>